<dbReference type="AlphaFoldDB" id="A0AAN8PM75"/>
<sequence length="743" mass="81991">MALGSSVLSAIAFVTIAIFVLLLIRFFLPLRTTPQYLLVPVFLALVIPCSIVVLVPIDLASNSGLDGGSGNRGVVLPHRVLLVAWRIAYWLSFVLTWAILPILQSYHASGHRDPRKRFSEALRENIRYQIIMLTIGTIGLIYFIATNGFNPESIKSLVIALSYCYALSFAVFLMGHGLVAIPRNLWRDASVAARLRRLHTKAPKIHDNLISATEKLEELEREVLAIRKKAAAPYTAPEFREWIEELVDNLQLPESNSTSPSTTRPDRSRSRSPIPAVISEQYLASLTRKLRLASNRRARYAAEWDSLVRSAANTQAVLDSAASKRLTFRPDPHSITPRLLQSLPMVSPYGRYLLHTFVVPQIRRFLSIFLSVASVFIIWSEIINISPALSDKLSIVGYSIIHHPNSPKGSVGFAGQCISAAWIMYMCISAYSTMRTVKVWGGYALVRRRTSGSSACFYASYACRLTVPLSYNFTNFLPSTIVKESVFYDFFGRSINLTRIGQGFSEWFPILVLIPVGFTLFGFYGKVKGWFGFGGGVLEEDEEDELALGGGWRYGRDLIEREIGDIPGAPSEGTGAGPAERWRSRNVPGVGGDSNSGLLGLEREDTHLSSRYLSPSRLLTGSPRPSSPQQNASSSTLPTRTPYRPPNRRIDDEEEEEEEEESAIGAFFHRVKNTIDTATDTGEGGRPKWMNDIGDAFTKKPKWMGGDSSSSGGGGGGAGGSAHRAQSSRPKWMTGNFFGDDSD</sequence>
<feature type="transmembrane region" description="Helical" evidence="8">
    <location>
        <begin position="507"/>
        <end position="524"/>
    </location>
</feature>
<reference evidence="9 10" key="1">
    <citation type="submission" date="2019-10" db="EMBL/GenBank/DDBJ databases">
        <authorList>
            <person name="Palmer J.M."/>
        </authorList>
    </citation>
    <scope>NUCLEOTIDE SEQUENCE [LARGE SCALE GENOMIC DNA]</scope>
    <source>
        <strain evidence="9 10">TWF506</strain>
    </source>
</reference>
<evidence type="ECO:0000256" key="7">
    <source>
        <dbReference type="SAM" id="MobiDB-lite"/>
    </source>
</evidence>
<proteinExistence type="inferred from homology"/>
<dbReference type="Proteomes" id="UP001307849">
    <property type="component" value="Unassembled WGS sequence"/>
</dbReference>
<feature type="region of interest" description="Disordered" evidence="7">
    <location>
        <begin position="253"/>
        <end position="272"/>
    </location>
</feature>
<evidence type="ECO:0000313" key="9">
    <source>
        <dbReference type="EMBL" id="KAK6516898.1"/>
    </source>
</evidence>
<dbReference type="GO" id="GO:0016020">
    <property type="term" value="C:membrane"/>
    <property type="evidence" value="ECO:0007669"/>
    <property type="project" value="UniProtKB-SubCell"/>
</dbReference>
<comment type="subcellular location">
    <subcellularLocation>
        <location evidence="1">Membrane</location>
        <topology evidence="1">Multi-pass membrane protein</topology>
    </subcellularLocation>
</comment>
<name>A0AAN8PM75_9PEZI</name>
<feature type="transmembrane region" description="Helical" evidence="8">
    <location>
        <begin position="6"/>
        <end position="24"/>
    </location>
</feature>
<feature type="transmembrane region" description="Helical" evidence="8">
    <location>
        <begin position="413"/>
        <end position="434"/>
    </location>
</feature>
<evidence type="ECO:0000256" key="5">
    <source>
        <dbReference type="ARBA" id="ARBA00023136"/>
    </source>
</evidence>
<keyword evidence="3 8" id="KW-0812">Transmembrane</keyword>
<dbReference type="PANTHER" id="PTHR21355:SF0">
    <property type="entry name" value="G-PROTEIN COUPLED RECEPTOR-ASSOCIATED PROTEIN LMBRD2"/>
    <property type="match status" value="1"/>
</dbReference>
<feature type="compositionally biased region" description="Low complexity" evidence="7">
    <location>
        <begin position="633"/>
        <end position="642"/>
    </location>
</feature>
<feature type="compositionally biased region" description="Acidic residues" evidence="7">
    <location>
        <begin position="652"/>
        <end position="662"/>
    </location>
</feature>
<keyword evidence="6" id="KW-0175">Coiled coil</keyword>
<keyword evidence="5 8" id="KW-0472">Membrane</keyword>
<evidence type="ECO:0000256" key="8">
    <source>
        <dbReference type="SAM" id="Phobius"/>
    </source>
</evidence>
<feature type="transmembrane region" description="Helical" evidence="8">
    <location>
        <begin position="157"/>
        <end position="181"/>
    </location>
</feature>
<feature type="compositionally biased region" description="Gly residues" evidence="7">
    <location>
        <begin position="711"/>
        <end position="720"/>
    </location>
</feature>
<evidence type="ECO:0000313" key="10">
    <source>
        <dbReference type="Proteomes" id="UP001307849"/>
    </source>
</evidence>
<evidence type="ECO:0000256" key="6">
    <source>
        <dbReference type="SAM" id="Coils"/>
    </source>
</evidence>
<feature type="coiled-coil region" evidence="6">
    <location>
        <begin position="202"/>
        <end position="229"/>
    </location>
</feature>
<comment type="similarity">
    <text evidence="2">Belongs to the LIMR family.</text>
</comment>
<dbReference type="PANTHER" id="PTHR21355">
    <property type="entry name" value="G-PROTEIN COUPLED RECEPTOR-ASSOCIATED PROTEIN LMBRD2"/>
    <property type="match status" value="1"/>
</dbReference>
<evidence type="ECO:0000256" key="1">
    <source>
        <dbReference type="ARBA" id="ARBA00004141"/>
    </source>
</evidence>
<feature type="transmembrane region" description="Helical" evidence="8">
    <location>
        <begin position="36"/>
        <end position="57"/>
    </location>
</feature>
<feature type="region of interest" description="Disordered" evidence="7">
    <location>
        <begin position="564"/>
        <end position="600"/>
    </location>
</feature>
<organism evidence="9 10">
    <name type="scientific">Arthrobotrys conoides</name>
    <dbReference type="NCBI Taxonomy" id="74498"/>
    <lineage>
        <taxon>Eukaryota</taxon>
        <taxon>Fungi</taxon>
        <taxon>Dikarya</taxon>
        <taxon>Ascomycota</taxon>
        <taxon>Pezizomycotina</taxon>
        <taxon>Orbiliomycetes</taxon>
        <taxon>Orbiliales</taxon>
        <taxon>Orbiliaceae</taxon>
        <taxon>Arthrobotrys</taxon>
    </lineage>
</organism>
<feature type="compositionally biased region" description="Polar residues" evidence="7">
    <location>
        <begin position="623"/>
        <end position="632"/>
    </location>
</feature>
<protein>
    <submittedName>
        <fullName evidence="9">Uncharacterized protein</fullName>
    </submittedName>
</protein>
<feature type="transmembrane region" description="Helical" evidence="8">
    <location>
        <begin position="87"/>
        <end position="106"/>
    </location>
</feature>
<comment type="caution">
    <text evidence="9">The sequence shown here is derived from an EMBL/GenBank/DDBJ whole genome shotgun (WGS) entry which is preliminary data.</text>
</comment>
<gene>
    <name evidence="9" type="ORF">TWF506_006782</name>
</gene>
<keyword evidence="4 8" id="KW-1133">Transmembrane helix</keyword>
<dbReference type="InterPro" id="IPR051584">
    <property type="entry name" value="GPCR-associated_LMBR1"/>
</dbReference>
<evidence type="ECO:0000256" key="3">
    <source>
        <dbReference type="ARBA" id="ARBA00022692"/>
    </source>
</evidence>
<feature type="transmembrane region" description="Helical" evidence="8">
    <location>
        <begin position="365"/>
        <end position="385"/>
    </location>
</feature>
<feature type="region of interest" description="Disordered" evidence="7">
    <location>
        <begin position="615"/>
        <end position="664"/>
    </location>
</feature>
<evidence type="ECO:0000256" key="4">
    <source>
        <dbReference type="ARBA" id="ARBA00022989"/>
    </source>
</evidence>
<keyword evidence="10" id="KW-1185">Reference proteome</keyword>
<accession>A0AAN8PM75</accession>
<feature type="region of interest" description="Disordered" evidence="7">
    <location>
        <begin position="676"/>
        <end position="743"/>
    </location>
</feature>
<dbReference type="InterPro" id="IPR006876">
    <property type="entry name" value="LMBR1-like_membr_prot"/>
</dbReference>
<dbReference type="Pfam" id="PF04791">
    <property type="entry name" value="LMBR1"/>
    <property type="match status" value="1"/>
</dbReference>
<dbReference type="EMBL" id="JAVHJM010000003">
    <property type="protein sequence ID" value="KAK6516898.1"/>
    <property type="molecule type" value="Genomic_DNA"/>
</dbReference>
<evidence type="ECO:0000256" key="2">
    <source>
        <dbReference type="ARBA" id="ARBA00010487"/>
    </source>
</evidence>
<feature type="transmembrane region" description="Helical" evidence="8">
    <location>
        <begin position="126"/>
        <end position="145"/>
    </location>
</feature>